<dbReference type="GO" id="GO:0016787">
    <property type="term" value="F:hydrolase activity"/>
    <property type="evidence" value="ECO:0007669"/>
    <property type="project" value="UniProtKB-KW"/>
</dbReference>
<evidence type="ECO:0000313" key="8">
    <source>
        <dbReference type="EMBL" id="PNT12279.1"/>
    </source>
</evidence>
<dbReference type="HOGENOM" id="CLU_2337510_0_0_1"/>
<keyword evidence="7" id="KW-0443">Lipid metabolism</keyword>
<evidence type="ECO:0000313" key="9">
    <source>
        <dbReference type="Proteomes" id="UP000006729"/>
    </source>
</evidence>
<keyword evidence="9" id="KW-1185">Reference proteome</keyword>
<organism evidence="8 9">
    <name type="scientific">Populus trichocarpa</name>
    <name type="common">Western balsam poplar</name>
    <name type="synonym">Populus balsamifera subsp. trichocarpa</name>
    <dbReference type="NCBI Taxonomy" id="3694"/>
    <lineage>
        <taxon>Eukaryota</taxon>
        <taxon>Viridiplantae</taxon>
        <taxon>Streptophyta</taxon>
        <taxon>Embryophyta</taxon>
        <taxon>Tracheophyta</taxon>
        <taxon>Spermatophyta</taxon>
        <taxon>Magnoliopsida</taxon>
        <taxon>eudicotyledons</taxon>
        <taxon>Gunneridae</taxon>
        <taxon>Pentapetalae</taxon>
        <taxon>rosids</taxon>
        <taxon>fabids</taxon>
        <taxon>Malpighiales</taxon>
        <taxon>Salicaceae</taxon>
        <taxon>Saliceae</taxon>
        <taxon>Populus</taxon>
    </lineage>
</organism>
<accession>U7DWJ3</accession>
<dbReference type="STRING" id="3694.U7DWJ3"/>
<sequence length="118" mass="12961">SPAPTPSTSIIKSQVPGYFIFGDSLADSGSSSHLQTLAKVNYPPSGIDFPYGPTGRFCNGRTTYYPTSQEYSSDQSTRLLLEQYKQQLRTLNEHGARKTVVFGLGQLGCNSYMALLVW</sequence>
<evidence type="ECO:0000256" key="3">
    <source>
        <dbReference type="ARBA" id="ARBA00022525"/>
    </source>
</evidence>
<protein>
    <recommendedName>
        <fullName evidence="10">GDSL esterase/lipase</fullName>
    </recommendedName>
</protein>
<evidence type="ECO:0008006" key="10">
    <source>
        <dbReference type="Google" id="ProtNLM"/>
    </source>
</evidence>
<dbReference type="AlphaFoldDB" id="U7DWJ3"/>
<dbReference type="EMBL" id="CM009300">
    <property type="protein sequence ID" value="PNT12279.1"/>
    <property type="molecule type" value="Genomic_DNA"/>
</dbReference>
<dbReference type="GO" id="GO:0016042">
    <property type="term" value="P:lipid catabolic process"/>
    <property type="evidence" value="ECO:0007669"/>
    <property type="project" value="UniProtKB-KW"/>
</dbReference>
<evidence type="ECO:0000256" key="2">
    <source>
        <dbReference type="ARBA" id="ARBA00008668"/>
    </source>
</evidence>
<keyword evidence="5" id="KW-0378">Hydrolase</keyword>
<evidence type="ECO:0000256" key="4">
    <source>
        <dbReference type="ARBA" id="ARBA00022729"/>
    </source>
</evidence>
<dbReference type="GO" id="GO:0005576">
    <property type="term" value="C:extracellular region"/>
    <property type="evidence" value="ECO:0007669"/>
    <property type="project" value="UniProtKB-SubCell"/>
</dbReference>
<dbReference type="InterPro" id="IPR051238">
    <property type="entry name" value="GDSL_esterase/lipase"/>
</dbReference>
<keyword evidence="3" id="KW-0964">Secreted</keyword>
<comment type="similarity">
    <text evidence="2">Belongs to the 'GDSL' lipolytic enzyme family.</text>
</comment>
<dbReference type="PANTHER" id="PTHR45650">
    <property type="entry name" value="GDSL-LIKE LIPASE/ACYLHYDROLASE-RELATED"/>
    <property type="match status" value="1"/>
</dbReference>
<dbReference type="PANTHER" id="PTHR45650:SF3">
    <property type="entry name" value="OS01G0748500 PROTEIN"/>
    <property type="match status" value="1"/>
</dbReference>
<feature type="non-terminal residue" evidence="8">
    <location>
        <position position="1"/>
    </location>
</feature>
<dbReference type="Proteomes" id="UP000006729">
    <property type="component" value="Chromosome 11"/>
</dbReference>
<dbReference type="Gene3D" id="3.40.50.1110">
    <property type="entry name" value="SGNH hydrolase"/>
    <property type="match status" value="1"/>
</dbReference>
<name>U7DWJ3_POPTR</name>
<keyword evidence="4" id="KW-0732">Signal</keyword>
<keyword evidence="6" id="KW-0442">Lipid degradation</keyword>
<comment type="subcellular location">
    <subcellularLocation>
        <location evidence="1">Secreted</location>
    </subcellularLocation>
</comment>
<evidence type="ECO:0000256" key="1">
    <source>
        <dbReference type="ARBA" id="ARBA00004613"/>
    </source>
</evidence>
<reference evidence="8 9" key="1">
    <citation type="journal article" date="2006" name="Science">
        <title>The genome of black cottonwood, Populus trichocarpa (Torr. &amp; Gray).</title>
        <authorList>
            <person name="Tuskan G.A."/>
            <person name="Difazio S."/>
            <person name="Jansson S."/>
            <person name="Bohlmann J."/>
            <person name="Grigoriev I."/>
            <person name="Hellsten U."/>
            <person name="Putnam N."/>
            <person name="Ralph S."/>
            <person name="Rombauts S."/>
            <person name="Salamov A."/>
            <person name="Schein J."/>
            <person name="Sterck L."/>
            <person name="Aerts A."/>
            <person name="Bhalerao R.R."/>
            <person name="Bhalerao R.P."/>
            <person name="Blaudez D."/>
            <person name="Boerjan W."/>
            <person name="Brun A."/>
            <person name="Brunner A."/>
            <person name="Busov V."/>
            <person name="Campbell M."/>
            <person name="Carlson J."/>
            <person name="Chalot M."/>
            <person name="Chapman J."/>
            <person name="Chen G.L."/>
            <person name="Cooper D."/>
            <person name="Coutinho P.M."/>
            <person name="Couturier J."/>
            <person name="Covert S."/>
            <person name="Cronk Q."/>
            <person name="Cunningham R."/>
            <person name="Davis J."/>
            <person name="Degroeve S."/>
            <person name="Dejardin A."/>
            <person name="Depamphilis C."/>
            <person name="Detter J."/>
            <person name="Dirks B."/>
            <person name="Dubchak I."/>
            <person name="Duplessis S."/>
            <person name="Ehlting J."/>
            <person name="Ellis B."/>
            <person name="Gendler K."/>
            <person name="Goodstein D."/>
            <person name="Gribskov M."/>
            <person name="Grimwood J."/>
            <person name="Groover A."/>
            <person name="Gunter L."/>
            <person name="Hamberger B."/>
            <person name="Heinze B."/>
            <person name="Helariutta Y."/>
            <person name="Henrissat B."/>
            <person name="Holligan D."/>
            <person name="Holt R."/>
            <person name="Huang W."/>
            <person name="Islam-Faridi N."/>
            <person name="Jones S."/>
            <person name="Jones-Rhoades M."/>
            <person name="Jorgensen R."/>
            <person name="Joshi C."/>
            <person name="Kangasjarvi J."/>
            <person name="Karlsson J."/>
            <person name="Kelleher C."/>
            <person name="Kirkpatrick R."/>
            <person name="Kirst M."/>
            <person name="Kohler A."/>
            <person name="Kalluri U."/>
            <person name="Larimer F."/>
            <person name="Leebens-Mack J."/>
            <person name="Leple J.C."/>
            <person name="Locascio P."/>
            <person name="Lou Y."/>
            <person name="Lucas S."/>
            <person name="Martin F."/>
            <person name="Montanini B."/>
            <person name="Napoli C."/>
            <person name="Nelson D.R."/>
            <person name="Nelson C."/>
            <person name="Nieminen K."/>
            <person name="Nilsson O."/>
            <person name="Pereda V."/>
            <person name="Peter G."/>
            <person name="Philippe R."/>
            <person name="Pilate G."/>
            <person name="Poliakov A."/>
            <person name="Razumovskaya J."/>
            <person name="Richardson P."/>
            <person name="Rinaldi C."/>
            <person name="Ritland K."/>
            <person name="Rouze P."/>
            <person name="Ryaboy D."/>
            <person name="Schmutz J."/>
            <person name="Schrader J."/>
            <person name="Segerman B."/>
            <person name="Shin H."/>
            <person name="Siddiqui A."/>
            <person name="Sterky F."/>
            <person name="Terry A."/>
            <person name="Tsai C.J."/>
            <person name="Uberbacher E."/>
            <person name="Unneberg P."/>
            <person name="Vahala J."/>
            <person name="Wall K."/>
            <person name="Wessler S."/>
            <person name="Yang G."/>
            <person name="Yin T."/>
            <person name="Douglas C."/>
            <person name="Marra M."/>
            <person name="Sandberg G."/>
            <person name="Van de Peer Y."/>
            <person name="Rokhsar D."/>
        </authorList>
    </citation>
    <scope>NUCLEOTIDE SEQUENCE [LARGE SCALE GENOMIC DNA]</scope>
    <source>
        <strain evidence="9">cv. Nisqually</strain>
    </source>
</reference>
<evidence type="ECO:0000256" key="7">
    <source>
        <dbReference type="ARBA" id="ARBA00023098"/>
    </source>
</evidence>
<dbReference type="InParanoid" id="U7DWJ3"/>
<proteinExistence type="inferred from homology"/>
<dbReference type="InterPro" id="IPR036514">
    <property type="entry name" value="SGNH_hydro_sf"/>
</dbReference>
<gene>
    <name evidence="8" type="ORF">POPTR_011G076000</name>
</gene>
<evidence type="ECO:0000256" key="5">
    <source>
        <dbReference type="ARBA" id="ARBA00022801"/>
    </source>
</evidence>
<evidence type="ECO:0000256" key="6">
    <source>
        <dbReference type="ARBA" id="ARBA00022963"/>
    </source>
</evidence>